<feature type="compositionally biased region" description="Basic and acidic residues" evidence="1">
    <location>
        <begin position="100"/>
        <end position="110"/>
    </location>
</feature>
<proteinExistence type="predicted"/>
<feature type="compositionally biased region" description="Basic and acidic residues" evidence="1">
    <location>
        <begin position="43"/>
        <end position="56"/>
    </location>
</feature>
<organism evidence="2 3">
    <name type="scientific">Zea mays</name>
    <name type="common">Maize</name>
    <dbReference type="NCBI Taxonomy" id="4577"/>
    <lineage>
        <taxon>Eukaryota</taxon>
        <taxon>Viridiplantae</taxon>
        <taxon>Streptophyta</taxon>
        <taxon>Embryophyta</taxon>
        <taxon>Tracheophyta</taxon>
        <taxon>Spermatophyta</taxon>
        <taxon>Magnoliopsida</taxon>
        <taxon>Liliopsida</taxon>
        <taxon>Poales</taxon>
        <taxon>Poaceae</taxon>
        <taxon>PACMAD clade</taxon>
        <taxon>Panicoideae</taxon>
        <taxon>Andropogonodae</taxon>
        <taxon>Andropogoneae</taxon>
        <taxon>Tripsacinae</taxon>
        <taxon>Zea</taxon>
    </lineage>
</organism>
<dbReference type="AlphaFoldDB" id="A0A804NS06"/>
<dbReference type="InParanoid" id="A0A804NS06"/>
<name>A0A804NS06_MAIZE</name>
<evidence type="ECO:0000256" key="1">
    <source>
        <dbReference type="SAM" id="MobiDB-lite"/>
    </source>
</evidence>
<evidence type="ECO:0000313" key="3">
    <source>
        <dbReference type="Proteomes" id="UP000007305"/>
    </source>
</evidence>
<accession>A0A804NS06</accession>
<dbReference type="Proteomes" id="UP000007305">
    <property type="component" value="Chromosome 4"/>
</dbReference>
<evidence type="ECO:0000313" key="2">
    <source>
        <dbReference type="EnsemblPlants" id="Zm00001eb181770_P001"/>
    </source>
</evidence>
<keyword evidence="3" id="KW-1185">Reference proteome</keyword>
<dbReference type="Gramene" id="Zm00001eb181770_T001">
    <property type="protein sequence ID" value="Zm00001eb181770_P001"/>
    <property type="gene ID" value="Zm00001eb181770"/>
</dbReference>
<reference evidence="3" key="1">
    <citation type="journal article" date="2009" name="Science">
        <title>The B73 maize genome: complexity, diversity, and dynamics.</title>
        <authorList>
            <person name="Schnable P.S."/>
            <person name="Ware D."/>
            <person name="Fulton R.S."/>
            <person name="Stein J.C."/>
            <person name="Wei F."/>
            <person name="Pasternak S."/>
            <person name="Liang C."/>
            <person name="Zhang J."/>
            <person name="Fulton L."/>
            <person name="Graves T.A."/>
            <person name="Minx P."/>
            <person name="Reily A.D."/>
            <person name="Courtney L."/>
            <person name="Kruchowski S.S."/>
            <person name="Tomlinson C."/>
            <person name="Strong C."/>
            <person name="Delehaunty K."/>
            <person name="Fronick C."/>
            <person name="Courtney B."/>
            <person name="Rock S.M."/>
            <person name="Belter E."/>
            <person name="Du F."/>
            <person name="Kim K."/>
            <person name="Abbott R.M."/>
            <person name="Cotton M."/>
            <person name="Levy A."/>
            <person name="Marchetto P."/>
            <person name="Ochoa K."/>
            <person name="Jackson S.M."/>
            <person name="Gillam B."/>
            <person name="Chen W."/>
            <person name="Yan L."/>
            <person name="Higginbotham J."/>
            <person name="Cardenas M."/>
            <person name="Waligorski J."/>
            <person name="Applebaum E."/>
            <person name="Phelps L."/>
            <person name="Falcone J."/>
            <person name="Kanchi K."/>
            <person name="Thane T."/>
            <person name="Scimone A."/>
            <person name="Thane N."/>
            <person name="Henke J."/>
            <person name="Wang T."/>
            <person name="Ruppert J."/>
            <person name="Shah N."/>
            <person name="Rotter K."/>
            <person name="Hodges J."/>
            <person name="Ingenthron E."/>
            <person name="Cordes M."/>
            <person name="Kohlberg S."/>
            <person name="Sgro J."/>
            <person name="Delgado B."/>
            <person name="Mead K."/>
            <person name="Chinwalla A."/>
            <person name="Leonard S."/>
            <person name="Crouse K."/>
            <person name="Collura K."/>
            <person name="Kudrna D."/>
            <person name="Currie J."/>
            <person name="He R."/>
            <person name="Angelova A."/>
            <person name="Rajasekar S."/>
            <person name="Mueller T."/>
            <person name="Lomeli R."/>
            <person name="Scara G."/>
            <person name="Ko A."/>
            <person name="Delaney K."/>
            <person name="Wissotski M."/>
            <person name="Lopez G."/>
            <person name="Campos D."/>
            <person name="Braidotti M."/>
            <person name="Ashley E."/>
            <person name="Golser W."/>
            <person name="Kim H."/>
            <person name="Lee S."/>
            <person name="Lin J."/>
            <person name="Dujmic Z."/>
            <person name="Kim W."/>
            <person name="Talag J."/>
            <person name="Zuccolo A."/>
            <person name="Fan C."/>
            <person name="Sebastian A."/>
            <person name="Kramer M."/>
            <person name="Spiegel L."/>
            <person name="Nascimento L."/>
            <person name="Zutavern T."/>
            <person name="Miller B."/>
            <person name="Ambroise C."/>
            <person name="Muller S."/>
            <person name="Spooner W."/>
            <person name="Narechania A."/>
            <person name="Ren L."/>
            <person name="Wei S."/>
            <person name="Kumari S."/>
            <person name="Faga B."/>
            <person name="Levy M.J."/>
            <person name="McMahan L."/>
            <person name="Van Buren P."/>
            <person name="Vaughn M.W."/>
            <person name="Ying K."/>
            <person name="Yeh C.-T."/>
            <person name="Emrich S.J."/>
            <person name="Jia Y."/>
            <person name="Kalyanaraman A."/>
            <person name="Hsia A.-P."/>
            <person name="Barbazuk W.B."/>
            <person name="Baucom R.S."/>
            <person name="Brutnell T.P."/>
            <person name="Carpita N.C."/>
            <person name="Chaparro C."/>
            <person name="Chia J.-M."/>
            <person name="Deragon J.-M."/>
            <person name="Estill J.C."/>
            <person name="Fu Y."/>
            <person name="Jeddeloh J.A."/>
            <person name="Han Y."/>
            <person name="Lee H."/>
            <person name="Li P."/>
            <person name="Lisch D.R."/>
            <person name="Liu S."/>
            <person name="Liu Z."/>
            <person name="Nagel D.H."/>
            <person name="McCann M.C."/>
            <person name="SanMiguel P."/>
            <person name="Myers A.M."/>
            <person name="Nettleton D."/>
            <person name="Nguyen J."/>
            <person name="Penning B.W."/>
            <person name="Ponnala L."/>
            <person name="Schneider K.L."/>
            <person name="Schwartz D.C."/>
            <person name="Sharma A."/>
            <person name="Soderlund C."/>
            <person name="Springer N.M."/>
            <person name="Sun Q."/>
            <person name="Wang H."/>
            <person name="Waterman M."/>
            <person name="Westerman R."/>
            <person name="Wolfgruber T.K."/>
            <person name="Yang L."/>
            <person name="Yu Y."/>
            <person name="Zhang L."/>
            <person name="Zhou S."/>
            <person name="Zhu Q."/>
            <person name="Bennetzen J.L."/>
            <person name="Dawe R.K."/>
            <person name="Jiang J."/>
            <person name="Jiang N."/>
            <person name="Presting G.G."/>
            <person name="Wessler S.R."/>
            <person name="Aluru S."/>
            <person name="Martienssen R.A."/>
            <person name="Clifton S.W."/>
            <person name="McCombie W.R."/>
            <person name="Wing R.A."/>
            <person name="Wilson R.K."/>
        </authorList>
    </citation>
    <scope>NUCLEOTIDE SEQUENCE [LARGE SCALE GENOMIC DNA]</scope>
    <source>
        <strain evidence="3">cv. B73</strain>
    </source>
</reference>
<feature type="compositionally biased region" description="Acidic residues" evidence="1">
    <location>
        <begin position="127"/>
        <end position="139"/>
    </location>
</feature>
<feature type="region of interest" description="Disordered" evidence="1">
    <location>
        <begin position="29"/>
        <end position="139"/>
    </location>
</feature>
<reference evidence="2" key="3">
    <citation type="submission" date="2021-05" db="UniProtKB">
        <authorList>
            <consortium name="EnsemblPlants"/>
        </authorList>
    </citation>
    <scope>IDENTIFICATION</scope>
    <source>
        <strain evidence="2">cv. B73</strain>
    </source>
</reference>
<feature type="compositionally biased region" description="Acidic residues" evidence="1">
    <location>
        <begin position="82"/>
        <end position="92"/>
    </location>
</feature>
<sequence>MGACATKPGDLKVKGEAPLVVEDAVAAAAEKAKADGIPDAEASDGKAGHQEAEKVVVGEPASAVGETMGPPQAPVQASVAAEQDDTAEEPEDGLPSGDAHAAEEEKRVDPESVQAAVAADAPKSSEESEAANDDDDASA</sequence>
<dbReference type="EnsemblPlants" id="Zm00001eb181770_T001">
    <property type="protein sequence ID" value="Zm00001eb181770_P001"/>
    <property type="gene ID" value="Zm00001eb181770"/>
</dbReference>
<protein>
    <submittedName>
        <fullName evidence="2">Uncharacterized protein</fullName>
    </submittedName>
</protein>
<reference evidence="2" key="2">
    <citation type="submission" date="2019-07" db="EMBL/GenBank/DDBJ databases">
        <authorList>
            <person name="Seetharam A."/>
            <person name="Woodhouse M."/>
            <person name="Cannon E."/>
        </authorList>
    </citation>
    <scope>NUCLEOTIDE SEQUENCE [LARGE SCALE GENOMIC DNA]</scope>
    <source>
        <strain evidence="2">cv. B73</strain>
    </source>
</reference>